<evidence type="ECO:0000313" key="4">
    <source>
        <dbReference type="Proteomes" id="UP000282321"/>
    </source>
</evidence>
<feature type="transmembrane region" description="Helical" evidence="1">
    <location>
        <begin position="7"/>
        <end position="24"/>
    </location>
</feature>
<proteinExistence type="predicted"/>
<comment type="caution">
    <text evidence="3">The sequence shown here is derived from an EMBL/GenBank/DDBJ whole genome shotgun (WGS) entry which is preliminary data.</text>
</comment>
<keyword evidence="1" id="KW-0472">Membrane</keyword>
<dbReference type="EMBL" id="QNBC01000088">
    <property type="protein sequence ID" value="RKX65481.1"/>
    <property type="molecule type" value="Genomic_DNA"/>
</dbReference>
<dbReference type="AlphaFoldDB" id="A0A660S6Q7"/>
<evidence type="ECO:0000256" key="1">
    <source>
        <dbReference type="SAM" id="Phobius"/>
    </source>
</evidence>
<reference evidence="3 4" key="1">
    <citation type="submission" date="2018-06" db="EMBL/GenBank/DDBJ databases">
        <title>Extensive metabolic versatility and redundancy in microbially diverse, dynamic hydrothermal sediments.</title>
        <authorList>
            <person name="Dombrowski N."/>
            <person name="Teske A."/>
            <person name="Baker B.J."/>
        </authorList>
    </citation>
    <scope>NUCLEOTIDE SEQUENCE [LARGE SCALE GENOMIC DNA]</scope>
    <source>
        <strain evidence="3">B35_G9</strain>
    </source>
</reference>
<dbReference type="Pfam" id="PF22570">
    <property type="entry name" value="LiaF-TM"/>
    <property type="match status" value="1"/>
</dbReference>
<dbReference type="Proteomes" id="UP000282321">
    <property type="component" value="Unassembled WGS sequence"/>
</dbReference>
<name>A0A660S6Q7_UNCT6</name>
<keyword evidence="1" id="KW-1133">Transmembrane helix</keyword>
<protein>
    <recommendedName>
        <fullName evidence="2">LiaF transmembrane domain-containing protein</fullName>
    </recommendedName>
</protein>
<feature type="transmembrane region" description="Helical" evidence="1">
    <location>
        <begin position="30"/>
        <end position="52"/>
    </location>
</feature>
<organism evidence="3 4">
    <name type="scientific">candidate division TA06 bacterium</name>
    <dbReference type="NCBI Taxonomy" id="2250710"/>
    <lineage>
        <taxon>Bacteria</taxon>
        <taxon>Bacteria division TA06</taxon>
    </lineage>
</organism>
<feature type="domain" description="LiaF transmembrane" evidence="2">
    <location>
        <begin position="10"/>
        <end position="58"/>
    </location>
</feature>
<gene>
    <name evidence="3" type="ORF">DRP44_06270</name>
</gene>
<keyword evidence="1" id="KW-0812">Transmembrane</keyword>
<sequence length="176" mass="19554">MRLYLSSSIFWGVVFIVIGVLFLIRNYTNIYIPIFRTVFGLLIIYWGITILFGGSGKHSKSSAVFSENTVNVDSTNNSYGAVFGKTTINLTDSSLTETKKIDVEIIFGEGILRINKDLPVKLKIDGAFSSVSSPYGTQPFLGSSVFTNKEFDESKPYLFINADVVFGSLKIEEVQF</sequence>
<accession>A0A660S6Q7</accession>
<evidence type="ECO:0000313" key="3">
    <source>
        <dbReference type="EMBL" id="RKX65481.1"/>
    </source>
</evidence>
<dbReference type="InterPro" id="IPR054331">
    <property type="entry name" value="LiaF_TM"/>
</dbReference>
<evidence type="ECO:0000259" key="2">
    <source>
        <dbReference type="Pfam" id="PF22570"/>
    </source>
</evidence>